<reference evidence="9" key="1">
    <citation type="journal article" date="2023" name="Mol. Biol. Evol.">
        <title>Third-Generation Sequencing Reveals the Adaptive Role of the Epigenome in Three Deep-Sea Polychaetes.</title>
        <authorList>
            <person name="Perez M."/>
            <person name="Aroh O."/>
            <person name="Sun Y."/>
            <person name="Lan Y."/>
            <person name="Juniper S.K."/>
            <person name="Young C.R."/>
            <person name="Angers B."/>
            <person name="Qian P.Y."/>
        </authorList>
    </citation>
    <scope>NUCLEOTIDE SEQUENCE</scope>
    <source>
        <strain evidence="9">P08H-3</strain>
    </source>
</reference>
<dbReference type="Gene3D" id="1.10.287.70">
    <property type="match status" value="1"/>
</dbReference>
<keyword evidence="2" id="KW-1003">Cell membrane</keyword>
<dbReference type="GO" id="GO:0050906">
    <property type="term" value="P:detection of stimulus involved in sensory perception"/>
    <property type="evidence" value="ECO:0007669"/>
    <property type="project" value="UniProtKB-ARBA"/>
</dbReference>
<accession>A0AAD9MU00</accession>
<comment type="subcellular location">
    <subcellularLocation>
        <location evidence="1">Cell membrane</location>
        <topology evidence="1">Multi-pass membrane protein</topology>
    </subcellularLocation>
</comment>
<evidence type="ECO:0000256" key="2">
    <source>
        <dbReference type="ARBA" id="ARBA00022475"/>
    </source>
</evidence>
<protein>
    <recommendedName>
        <fullName evidence="8">Ionotropic glutamate receptor C-terminal domain-containing protein</fullName>
    </recommendedName>
</protein>
<name>A0AAD9MU00_9ANNE</name>
<evidence type="ECO:0000256" key="6">
    <source>
        <dbReference type="ARBA" id="ARBA00023170"/>
    </source>
</evidence>
<keyword evidence="5" id="KW-0472">Membrane</keyword>
<feature type="domain" description="Ionotropic glutamate receptor C-terminal" evidence="8">
    <location>
        <begin position="266"/>
        <end position="389"/>
    </location>
</feature>
<dbReference type="PANTHER" id="PTHR42643:SF24">
    <property type="entry name" value="IONOTROPIC RECEPTOR 60A"/>
    <property type="match status" value="1"/>
</dbReference>
<dbReference type="GO" id="GO:0005886">
    <property type="term" value="C:plasma membrane"/>
    <property type="evidence" value="ECO:0007669"/>
    <property type="project" value="UniProtKB-SubCell"/>
</dbReference>
<keyword evidence="3" id="KW-0812">Transmembrane</keyword>
<dbReference type="Proteomes" id="UP001208570">
    <property type="component" value="Unassembled WGS sequence"/>
</dbReference>
<evidence type="ECO:0000313" key="9">
    <source>
        <dbReference type="EMBL" id="KAK2144068.1"/>
    </source>
</evidence>
<keyword evidence="7" id="KW-0325">Glycoprotein</keyword>
<evidence type="ECO:0000259" key="8">
    <source>
        <dbReference type="Pfam" id="PF00060"/>
    </source>
</evidence>
<comment type="caution">
    <text evidence="9">The sequence shown here is derived from an EMBL/GenBank/DDBJ whole genome shotgun (WGS) entry which is preliminary data.</text>
</comment>
<keyword evidence="4" id="KW-1133">Transmembrane helix</keyword>
<evidence type="ECO:0000313" key="10">
    <source>
        <dbReference type="Proteomes" id="UP001208570"/>
    </source>
</evidence>
<dbReference type="Pfam" id="PF00060">
    <property type="entry name" value="Lig_chan"/>
    <property type="match status" value="1"/>
</dbReference>
<evidence type="ECO:0000256" key="7">
    <source>
        <dbReference type="ARBA" id="ARBA00023180"/>
    </source>
</evidence>
<dbReference type="SUPFAM" id="SSF53850">
    <property type="entry name" value="Periplasmic binding protein-like II"/>
    <property type="match status" value="1"/>
</dbReference>
<evidence type="ECO:0000256" key="3">
    <source>
        <dbReference type="ARBA" id="ARBA00022692"/>
    </source>
</evidence>
<sequence>MSGDLKLAWRILSGALSLFSGQDNRSVVSLLNRSLVYESKVSDNGSRIHYHMTPEITTGRYDTYSLTSSHPDLVDDVVQELRDHDVSMIQMAYSDVAFSANYHIWHFEQNYLVYCTLKALNRTLAESRVNRLDFIGPRYRWLLLAPGSTREEDLVPYLQEGDNFAIIRPAKVSLKRQIDLGVYLIKEVVSNLTDLGYQYPGLTCRPDLLPRYNDTNNISLALNTELLEMKWTPFKIKTYVRLPAGNMGFKQVGDVTNRGVLRLQNFTSIVLWFSLNYYPGPADRKPSKNGWPLLSFVTWQTFGALMQQGMVEEPIVTSARVVVSMWWFYVIVVAGVYNGNLIAFLTAPTTHLPINSLTDLANSDMLFGTLRDAAFHGIIEKADGGLYGQLWNKVKDDVDRLFYDDPDEAMQRVLDDKKYAFVIEASYYTMLHIRNSTISKIQCQFARPKYNFFTNMYGFAFQKGSPYTSIFSMQ</sequence>
<dbReference type="InterPro" id="IPR052192">
    <property type="entry name" value="Insect_Ionotropic_Sensory_Rcpt"/>
</dbReference>
<keyword evidence="6" id="KW-0675">Receptor</keyword>
<proteinExistence type="predicted"/>
<evidence type="ECO:0000256" key="4">
    <source>
        <dbReference type="ARBA" id="ARBA00022989"/>
    </source>
</evidence>
<dbReference type="GO" id="GO:0015276">
    <property type="term" value="F:ligand-gated monoatomic ion channel activity"/>
    <property type="evidence" value="ECO:0007669"/>
    <property type="project" value="InterPro"/>
</dbReference>
<evidence type="ECO:0000256" key="1">
    <source>
        <dbReference type="ARBA" id="ARBA00004651"/>
    </source>
</evidence>
<gene>
    <name evidence="9" type="ORF">LSH36_788g00015</name>
</gene>
<evidence type="ECO:0000256" key="5">
    <source>
        <dbReference type="ARBA" id="ARBA00023136"/>
    </source>
</evidence>
<organism evidence="9 10">
    <name type="scientific">Paralvinella palmiformis</name>
    <dbReference type="NCBI Taxonomy" id="53620"/>
    <lineage>
        <taxon>Eukaryota</taxon>
        <taxon>Metazoa</taxon>
        <taxon>Spiralia</taxon>
        <taxon>Lophotrochozoa</taxon>
        <taxon>Annelida</taxon>
        <taxon>Polychaeta</taxon>
        <taxon>Sedentaria</taxon>
        <taxon>Canalipalpata</taxon>
        <taxon>Terebellida</taxon>
        <taxon>Terebelliformia</taxon>
        <taxon>Alvinellidae</taxon>
        <taxon>Paralvinella</taxon>
    </lineage>
</organism>
<dbReference type="PANTHER" id="PTHR42643">
    <property type="entry name" value="IONOTROPIC RECEPTOR 20A-RELATED"/>
    <property type="match status" value="1"/>
</dbReference>
<dbReference type="InterPro" id="IPR001320">
    <property type="entry name" value="Iontro_rcpt_C"/>
</dbReference>
<dbReference type="AlphaFoldDB" id="A0AAD9MU00"/>
<dbReference type="EMBL" id="JAODUP010000788">
    <property type="protein sequence ID" value="KAK2144068.1"/>
    <property type="molecule type" value="Genomic_DNA"/>
</dbReference>
<keyword evidence="10" id="KW-1185">Reference proteome</keyword>